<protein>
    <submittedName>
        <fullName evidence="2">Uncharacterized protein</fullName>
    </submittedName>
</protein>
<sequence length="138" mass="15664">MSDSWIKKENEMKKGDEIAALIIIVLLVISTAGVLIYKNRMESSSRIALIKQDGKLIKTINLSTVKNSEEFIIKYKDNDFNKIKVEKGRIRITDANCPDKICVKKGWISKPGENIVCLPHRLIISIDGKNSNYDDITR</sequence>
<keyword evidence="1" id="KW-1133">Transmembrane helix</keyword>
<dbReference type="KEGG" id="ckr:CKR_2733"/>
<dbReference type="EMBL" id="AP009049">
    <property type="protein sequence ID" value="BAH07784.1"/>
    <property type="molecule type" value="Genomic_DNA"/>
</dbReference>
<gene>
    <name evidence="2" type="ordered locus">CKR_2733</name>
</gene>
<dbReference type="AlphaFoldDB" id="B9E5K9"/>
<dbReference type="Proteomes" id="UP000007969">
    <property type="component" value="Chromosome"/>
</dbReference>
<feature type="transmembrane region" description="Helical" evidence="1">
    <location>
        <begin position="18"/>
        <end position="37"/>
    </location>
</feature>
<dbReference type="HOGENOM" id="CLU_130936_1_2_9"/>
<keyword evidence="1" id="KW-0812">Transmembrane</keyword>
<dbReference type="Gene3D" id="2.60.320.10">
    <property type="entry name" value="N-utilization substance G protein NusG, insert domain"/>
    <property type="match status" value="1"/>
</dbReference>
<accession>B9E5K9</accession>
<organism evidence="2 3">
    <name type="scientific">Clostridium kluyveri (strain NBRC 12016)</name>
    <dbReference type="NCBI Taxonomy" id="583346"/>
    <lineage>
        <taxon>Bacteria</taxon>
        <taxon>Bacillati</taxon>
        <taxon>Bacillota</taxon>
        <taxon>Clostridia</taxon>
        <taxon>Eubacteriales</taxon>
        <taxon>Clostridiaceae</taxon>
        <taxon>Clostridium</taxon>
    </lineage>
</organism>
<proteinExistence type="predicted"/>
<dbReference type="Pfam" id="PF07009">
    <property type="entry name" value="NusG_II"/>
    <property type="match status" value="1"/>
</dbReference>
<name>B9E5K9_CLOK1</name>
<dbReference type="CDD" id="cd09911">
    <property type="entry name" value="Lin0431_like"/>
    <property type="match status" value="1"/>
</dbReference>
<dbReference type="InterPro" id="IPR038690">
    <property type="entry name" value="NusG_2_sf"/>
</dbReference>
<reference evidence="3" key="1">
    <citation type="submission" date="2005-09" db="EMBL/GenBank/DDBJ databases">
        <title>Complete genome sequence of Clostridium kluyveri and comparative genomics of Clostridia species.</title>
        <authorList>
            <person name="Inui M."/>
            <person name="Nonaka H."/>
            <person name="Shinoda Y."/>
            <person name="Ikenaga Y."/>
            <person name="Abe M."/>
            <person name="Naito K."/>
            <person name="Vertes A.A."/>
            <person name="Yukawa H."/>
        </authorList>
    </citation>
    <scope>NUCLEOTIDE SEQUENCE [LARGE SCALE GENOMIC DNA]</scope>
    <source>
        <strain evidence="3">NBRC 12016</strain>
    </source>
</reference>
<keyword evidence="1" id="KW-0472">Membrane</keyword>
<evidence type="ECO:0000256" key="1">
    <source>
        <dbReference type="SAM" id="Phobius"/>
    </source>
</evidence>
<evidence type="ECO:0000313" key="3">
    <source>
        <dbReference type="Proteomes" id="UP000007969"/>
    </source>
</evidence>
<evidence type="ECO:0000313" key="2">
    <source>
        <dbReference type="EMBL" id="BAH07784.1"/>
    </source>
</evidence>